<feature type="domain" description="Rhodanese" evidence="2">
    <location>
        <begin position="33"/>
        <end position="133"/>
    </location>
</feature>
<dbReference type="InterPro" id="IPR001763">
    <property type="entry name" value="Rhodanese-like_dom"/>
</dbReference>
<dbReference type="PANTHER" id="PTHR44086">
    <property type="entry name" value="THIOSULFATE SULFURTRANSFERASE RDL2, MITOCHONDRIAL-RELATED"/>
    <property type="match status" value="1"/>
</dbReference>
<dbReference type="PROSITE" id="PS50206">
    <property type="entry name" value="RHODANESE_3"/>
    <property type="match status" value="1"/>
</dbReference>
<dbReference type="PANTHER" id="PTHR44086:SF10">
    <property type="entry name" value="THIOSULFATE SULFURTRANSFERASE_RHODANESE-LIKE DOMAIN-CONTAINING PROTEIN 3"/>
    <property type="match status" value="1"/>
</dbReference>
<organism evidence="3 4">
    <name type="scientific">Azonexus fungiphilus</name>
    <dbReference type="NCBI Taxonomy" id="146940"/>
    <lineage>
        <taxon>Bacteria</taxon>
        <taxon>Pseudomonadati</taxon>
        <taxon>Pseudomonadota</taxon>
        <taxon>Betaproteobacteria</taxon>
        <taxon>Rhodocyclales</taxon>
        <taxon>Azonexaceae</taxon>
        <taxon>Azonexus</taxon>
    </lineage>
</organism>
<keyword evidence="4" id="KW-1185">Reference proteome</keyword>
<dbReference type="EMBL" id="RBXP01000011">
    <property type="protein sequence ID" value="RKT60705.1"/>
    <property type="molecule type" value="Genomic_DNA"/>
</dbReference>
<dbReference type="SMART" id="SM00450">
    <property type="entry name" value="RHOD"/>
    <property type="match status" value="1"/>
</dbReference>
<comment type="caution">
    <text evidence="3">The sequence shown here is derived from an EMBL/GenBank/DDBJ whole genome shotgun (WGS) entry which is preliminary data.</text>
</comment>
<dbReference type="AlphaFoldDB" id="A0A495WJ08"/>
<accession>A0A495WJ08</accession>
<feature type="chain" id="PRO_5019829648" evidence="1">
    <location>
        <begin position="20"/>
        <end position="147"/>
    </location>
</feature>
<proteinExistence type="predicted"/>
<reference evidence="3 4" key="1">
    <citation type="submission" date="2018-10" db="EMBL/GenBank/DDBJ databases">
        <title>Genomic Encyclopedia of Type Strains, Phase IV (KMG-IV): sequencing the most valuable type-strain genomes for metagenomic binning, comparative biology and taxonomic classification.</title>
        <authorList>
            <person name="Goeker M."/>
        </authorList>
    </citation>
    <scope>NUCLEOTIDE SEQUENCE [LARGE SCALE GENOMIC DNA]</scope>
    <source>
        <strain evidence="3 4">DSM 23841</strain>
    </source>
</reference>
<dbReference type="OrthoDB" id="9784009at2"/>
<evidence type="ECO:0000256" key="1">
    <source>
        <dbReference type="SAM" id="SignalP"/>
    </source>
</evidence>
<evidence type="ECO:0000313" key="3">
    <source>
        <dbReference type="EMBL" id="RKT60705.1"/>
    </source>
</evidence>
<gene>
    <name evidence="3" type="ORF">DFR40_0851</name>
</gene>
<evidence type="ECO:0000313" key="4">
    <source>
        <dbReference type="Proteomes" id="UP000270626"/>
    </source>
</evidence>
<dbReference type="Proteomes" id="UP000270626">
    <property type="component" value="Unassembled WGS sequence"/>
</dbReference>
<keyword evidence="3" id="KW-0808">Transferase</keyword>
<dbReference type="InterPro" id="IPR036873">
    <property type="entry name" value="Rhodanese-like_dom_sf"/>
</dbReference>
<dbReference type="SUPFAM" id="SSF52821">
    <property type="entry name" value="Rhodanese/Cell cycle control phosphatase"/>
    <property type="match status" value="1"/>
</dbReference>
<keyword evidence="1" id="KW-0732">Signal</keyword>
<dbReference type="Gene3D" id="3.40.250.10">
    <property type="entry name" value="Rhodanese-like domain"/>
    <property type="match status" value="1"/>
</dbReference>
<feature type="signal peptide" evidence="1">
    <location>
        <begin position="1"/>
        <end position="19"/>
    </location>
</feature>
<dbReference type="RefSeq" id="WP_121457210.1">
    <property type="nucleotide sequence ID" value="NZ_RBXP01000011.1"/>
</dbReference>
<name>A0A495WJ08_9RHOO</name>
<dbReference type="Pfam" id="PF00581">
    <property type="entry name" value="Rhodanese"/>
    <property type="match status" value="1"/>
</dbReference>
<dbReference type="GO" id="GO:0004792">
    <property type="term" value="F:thiosulfate-cyanide sulfurtransferase activity"/>
    <property type="evidence" value="ECO:0007669"/>
    <property type="project" value="TreeGrafter"/>
</dbReference>
<protein>
    <submittedName>
        <fullName evidence="3">Rhodanese-related sulfurtransferase</fullName>
    </submittedName>
</protein>
<sequence length="147" mass="15915">MRPFVLAVCLALSPLLARAEIVDIDNRELAALIAEGVPVVDIRLESEWQHTGIVADSHLLTFFDERGKADPAAWLEKLKPVAAAGQPVILICRTGNRTRAVARFLAEQAGYSRVYNVRAGIMGWLRDGGPVTPAAPRIAACRAARTC</sequence>
<evidence type="ECO:0000259" key="2">
    <source>
        <dbReference type="PROSITE" id="PS50206"/>
    </source>
</evidence>